<protein>
    <recommendedName>
        <fullName evidence="4">RCC1-like domain-containing protein</fullName>
    </recommendedName>
</protein>
<evidence type="ECO:0000259" key="4">
    <source>
        <dbReference type="Pfam" id="PF25390"/>
    </source>
</evidence>
<reference evidence="6" key="2">
    <citation type="submission" date="2010-04" db="EMBL/GenBank/DDBJ databases">
        <authorList>
            <person name="Buell R."/>
            <person name="Hamilton J."/>
            <person name="Hostetler J."/>
        </authorList>
    </citation>
    <scope>NUCLEOTIDE SEQUENCE [LARGE SCALE GENOMIC DNA]</scope>
    <source>
        <strain evidence="6">DAOM:BR144</strain>
    </source>
</reference>
<proteinExistence type="predicted"/>
<evidence type="ECO:0000256" key="3">
    <source>
        <dbReference type="SAM" id="MobiDB-lite"/>
    </source>
</evidence>
<dbReference type="EMBL" id="GL376633">
    <property type="status" value="NOT_ANNOTATED_CDS"/>
    <property type="molecule type" value="Genomic_DNA"/>
</dbReference>
<dbReference type="InterPro" id="IPR000408">
    <property type="entry name" value="Reg_chr_condens"/>
</dbReference>
<feature type="repeat" description="RCC1" evidence="2">
    <location>
        <begin position="257"/>
        <end position="318"/>
    </location>
</feature>
<dbReference type="Pfam" id="PF00415">
    <property type="entry name" value="RCC1"/>
    <property type="match status" value="1"/>
</dbReference>
<feature type="repeat" description="RCC1" evidence="2">
    <location>
        <begin position="319"/>
        <end position="370"/>
    </location>
</feature>
<dbReference type="OMA" id="LNNGRME"/>
<feature type="compositionally biased region" description="Polar residues" evidence="3">
    <location>
        <begin position="154"/>
        <end position="179"/>
    </location>
</feature>
<dbReference type="PRINTS" id="PR00633">
    <property type="entry name" value="RCCNDNSATION"/>
</dbReference>
<dbReference type="Pfam" id="PF25390">
    <property type="entry name" value="WD40_RLD"/>
    <property type="match status" value="1"/>
</dbReference>
<feature type="repeat" description="RCC1" evidence="2">
    <location>
        <begin position="133"/>
        <end position="201"/>
    </location>
</feature>
<dbReference type="PANTHER" id="PTHR22872">
    <property type="entry name" value="BTK-BINDING PROTEIN-RELATED"/>
    <property type="match status" value="1"/>
</dbReference>
<evidence type="ECO:0000313" key="6">
    <source>
        <dbReference type="Proteomes" id="UP000019132"/>
    </source>
</evidence>
<feature type="repeat" description="RCC1" evidence="2">
    <location>
        <begin position="202"/>
        <end position="256"/>
    </location>
</feature>
<keyword evidence="6" id="KW-1185">Reference proteome</keyword>
<reference evidence="5" key="3">
    <citation type="submission" date="2015-02" db="UniProtKB">
        <authorList>
            <consortium name="EnsemblProtists"/>
        </authorList>
    </citation>
    <scope>IDENTIFICATION</scope>
    <source>
        <strain evidence="5">DAOM BR144</strain>
    </source>
</reference>
<accession>K3WKG9</accession>
<dbReference type="PANTHER" id="PTHR22872:SF2">
    <property type="entry name" value="INHIBITOR OF BRUTON TYROSINE KINASE"/>
    <property type="match status" value="1"/>
</dbReference>
<name>K3WKG9_GLOUD</name>
<evidence type="ECO:0000256" key="1">
    <source>
        <dbReference type="ARBA" id="ARBA00022737"/>
    </source>
</evidence>
<feature type="domain" description="RCC1-like" evidence="4">
    <location>
        <begin position="17"/>
        <end position="350"/>
    </location>
</feature>
<dbReference type="HOGENOM" id="CLU_005210_3_0_1"/>
<dbReference type="InterPro" id="IPR009091">
    <property type="entry name" value="RCC1/BLIP-II"/>
</dbReference>
<feature type="repeat" description="RCC1" evidence="2">
    <location>
        <begin position="17"/>
        <end position="79"/>
    </location>
</feature>
<dbReference type="InterPro" id="IPR051625">
    <property type="entry name" value="Signaling_Regulatory_Domain"/>
</dbReference>
<feature type="repeat" description="RCC1" evidence="2">
    <location>
        <begin position="80"/>
        <end position="132"/>
    </location>
</feature>
<dbReference type="EnsemblProtists" id="PYU1_T005461">
    <property type="protein sequence ID" value="PYU1_T005461"/>
    <property type="gene ID" value="PYU1_G005450"/>
</dbReference>
<dbReference type="PROSITE" id="PS50012">
    <property type="entry name" value="RCC1_3"/>
    <property type="match status" value="6"/>
</dbReference>
<dbReference type="AlphaFoldDB" id="K3WKG9"/>
<dbReference type="VEuPathDB" id="FungiDB:PYU1_G005450"/>
<sequence length="424" mass="45954">MPEIRPSMQAVEELCAGYLMSFGKGDHGKLGHGQCSHSSCAEGNCTENKCSPTMISATRDTQFIKIDSLSTHSVAITAKGDIMAWGNGDKYRLGHGATTKEYTPRTIECINSKGRVVDISCGLGHTIALMESGDLYAWGNGSNGRLGLGDTTDRSSPTKISTSELNHPSQGIGNDQSPRPGNYVFRNVYCGASHSLAVGYDGRAYSWGKNNQGQCGHGHTNDQLSIQEISFFRDEVEEDIVHAAGGWEHTLFCSASGRVYSSGCGYKDSRRTGIPPVLGHGDCERRLKPTAIQLFVDIKEVIGKVACGWDHSLAVTVNGLVYSWGSGTNGKLGHGDEENCDLPTLIRAMENKRVKEAKAGCEHTVLLTEEQEIWTFGQGDSGRLGHGDNQTKKLPTTTWFLPKNVMEAEMRVILILLAQSLALR</sequence>
<dbReference type="Proteomes" id="UP000019132">
    <property type="component" value="Unassembled WGS sequence"/>
</dbReference>
<dbReference type="eggNOG" id="KOG1426">
    <property type="taxonomic scope" value="Eukaryota"/>
</dbReference>
<evidence type="ECO:0000313" key="5">
    <source>
        <dbReference type="EnsemblProtists" id="PYU1_T005461"/>
    </source>
</evidence>
<evidence type="ECO:0000256" key="2">
    <source>
        <dbReference type="PROSITE-ProRule" id="PRU00235"/>
    </source>
</evidence>
<organism evidence="5 6">
    <name type="scientific">Globisporangium ultimum (strain ATCC 200006 / CBS 805.95 / DAOM BR144)</name>
    <name type="common">Pythium ultimum</name>
    <dbReference type="NCBI Taxonomy" id="431595"/>
    <lineage>
        <taxon>Eukaryota</taxon>
        <taxon>Sar</taxon>
        <taxon>Stramenopiles</taxon>
        <taxon>Oomycota</taxon>
        <taxon>Peronosporomycetes</taxon>
        <taxon>Pythiales</taxon>
        <taxon>Pythiaceae</taxon>
        <taxon>Globisporangium</taxon>
    </lineage>
</organism>
<dbReference type="PROSITE" id="PS00626">
    <property type="entry name" value="RCC1_2"/>
    <property type="match status" value="2"/>
</dbReference>
<dbReference type="InParanoid" id="K3WKG9"/>
<dbReference type="Gene3D" id="2.130.10.30">
    <property type="entry name" value="Regulator of chromosome condensation 1/beta-lactamase-inhibitor protein II"/>
    <property type="match status" value="3"/>
</dbReference>
<keyword evidence="1" id="KW-0677">Repeat</keyword>
<reference evidence="6" key="1">
    <citation type="journal article" date="2010" name="Genome Biol.">
        <title>Genome sequence of the necrotrophic plant pathogen Pythium ultimum reveals original pathogenicity mechanisms and effector repertoire.</title>
        <authorList>
            <person name="Levesque C.A."/>
            <person name="Brouwer H."/>
            <person name="Cano L."/>
            <person name="Hamilton J.P."/>
            <person name="Holt C."/>
            <person name="Huitema E."/>
            <person name="Raffaele S."/>
            <person name="Robideau G.P."/>
            <person name="Thines M."/>
            <person name="Win J."/>
            <person name="Zerillo M.M."/>
            <person name="Beakes G.W."/>
            <person name="Boore J.L."/>
            <person name="Busam D."/>
            <person name="Dumas B."/>
            <person name="Ferriera S."/>
            <person name="Fuerstenberg S.I."/>
            <person name="Gachon C.M."/>
            <person name="Gaulin E."/>
            <person name="Govers F."/>
            <person name="Grenville-Briggs L."/>
            <person name="Horner N."/>
            <person name="Hostetler J."/>
            <person name="Jiang R.H."/>
            <person name="Johnson J."/>
            <person name="Krajaejun T."/>
            <person name="Lin H."/>
            <person name="Meijer H.J."/>
            <person name="Moore B."/>
            <person name="Morris P."/>
            <person name="Phuntmart V."/>
            <person name="Puiu D."/>
            <person name="Shetty J."/>
            <person name="Stajich J.E."/>
            <person name="Tripathy S."/>
            <person name="Wawra S."/>
            <person name="van West P."/>
            <person name="Whitty B.R."/>
            <person name="Coutinho P.M."/>
            <person name="Henrissat B."/>
            <person name="Martin F."/>
            <person name="Thomas P.D."/>
            <person name="Tyler B.M."/>
            <person name="De Vries R.P."/>
            <person name="Kamoun S."/>
            <person name="Yandell M."/>
            <person name="Tisserat N."/>
            <person name="Buell C.R."/>
        </authorList>
    </citation>
    <scope>NUCLEOTIDE SEQUENCE</scope>
    <source>
        <strain evidence="6">DAOM:BR144</strain>
    </source>
</reference>
<feature type="region of interest" description="Disordered" evidence="3">
    <location>
        <begin position="150"/>
        <end position="179"/>
    </location>
</feature>
<dbReference type="STRING" id="431595.K3WKG9"/>
<dbReference type="InterPro" id="IPR058923">
    <property type="entry name" value="RCC1-like_dom"/>
</dbReference>
<dbReference type="SUPFAM" id="SSF50985">
    <property type="entry name" value="RCC1/BLIP-II"/>
    <property type="match status" value="2"/>
</dbReference>